<feature type="region of interest" description="Disordered" evidence="1">
    <location>
        <begin position="37"/>
        <end position="60"/>
    </location>
</feature>
<keyword evidence="3" id="KW-1185">Reference proteome</keyword>
<protein>
    <submittedName>
        <fullName evidence="2">Uncharacterized protein</fullName>
    </submittedName>
</protein>
<reference evidence="2" key="2">
    <citation type="journal article" date="2023" name="Int. J. Mol. Sci.">
        <title>De Novo Assembly and Annotation of 11 Diverse Shrub Willow (Salix) Genomes Reveals Novel Gene Organization in Sex-Linked Regions.</title>
        <authorList>
            <person name="Hyden B."/>
            <person name="Feng K."/>
            <person name="Yates T.B."/>
            <person name="Jawdy S."/>
            <person name="Cereghino C."/>
            <person name="Smart L.B."/>
            <person name="Muchero W."/>
        </authorList>
    </citation>
    <scope>NUCLEOTIDE SEQUENCE</scope>
    <source>
        <tissue evidence="2">Shoot tip</tissue>
    </source>
</reference>
<evidence type="ECO:0000313" key="2">
    <source>
        <dbReference type="EMBL" id="KAJ6770272.1"/>
    </source>
</evidence>
<gene>
    <name evidence="2" type="ORF">OIU79_021008</name>
</gene>
<feature type="compositionally biased region" description="Basic and acidic residues" evidence="1">
    <location>
        <begin position="37"/>
        <end position="57"/>
    </location>
</feature>
<accession>A0A9Q0WNF8</accession>
<comment type="caution">
    <text evidence="2">The sequence shown here is derived from an EMBL/GenBank/DDBJ whole genome shotgun (WGS) entry which is preliminary data.</text>
</comment>
<evidence type="ECO:0000313" key="3">
    <source>
        <dbReference type="Proteomes" id="UP001151532"/>
    </source>
</evidence>
<name>A0A9Q0WNF8_SALPP</name>
<sequence>MVAQSRLSLEVVWVRSGRWDCFCGRFVWPAGLLRPKRGADGKKGSSRWLEGRSDQESWRSGGVDWQYQEERKGG</sequence>
<dbReference type="EMBL" id="JAPFFK010000003">
    <property type="protein sequence ID" value="KAJ6770272.1"/>
    <property type="molecule type" value="Genomic_DNA"/>
</dbReference>
<evidence type="ECO:0000256" key="1">
    <source>
        <dbReference type="SAM" id="MobiDB-lite"/>
    </source>
</evidence>
<proteinExistence type="predicted"/>
<reference evidence="2" key="1">
    <citation type="submission" date="2022-11" db="EMBL/GenBank/DDBJ databases">
        <authorList>
            <person name="Hyden B.L."/>
            <person name="Feng K."/>
            <person name="Yates T."/>
            <person name="Jawdy S."/>
            <person name="Smart L.B."/>
            <person name="Muchero W."/>
        </authorList>
    </citation>
    <scope>NUCLEOTIDE SEQUENCE</scope>
    <source>
        <tissue evidence="2">Shoot tip</tissue>
    </source>
</reference>
<dbReference type="Proteomes" id="UP001151532">
    <property type="component" value="Chromosome 11"/>
</dbReference>
<dbReference type="AlphaFoldDB" id="A0A9Q0WNF8"/>
<organism evidence="2 3">
    <name type="scientific">Salix purpurea</name>
    <name type="common">Purple osier willow</name>
    <dbReference type="NCBI Taxonomy" id="77065"/>
    <lineage>
        <taxon>Eukaryota</taxon>
        <taxon>Viridiplantae</taxon>
        <taxon>Streptophyta</taxon>
        <taxon>Embryophyta</taxon>
        <taxon>Tracheophyta</taxon>
        <taxon>Spermatophyta</taxon>
        <taxon>Magnoliopsida</taxon>
        <taxon>eudicotyledons</taxon>
        <taxon>Gunneridae</taxon>
        <taxon>Pentapetalae</taxon>
        <taxon>rosids</taxon>
        <taxon>fabids</taxon>
        <taxon>Malpighiales</taxon>
        <taxon>Salicaceae</taxon>
        <taxon>Saliceae</taxon>
        <taxon>Salix</taxon>
    </lineage>
</organism>